<evidence type="ECO:0000313" key="2">
    <source>
        <dbReference type="EMBL" id="QVW53687.1"/>
    </source>
</evidence>
<dbReference type="Proteomes" id="UP000676655">
    <property type="component" value="Segment"/>
</dbReference>
<dbReference type="GO" id="GO:0004519">
    <property type="term" value="F:endonuclease activity"/>
    <property type="evidence" value="ECO:0007669"/>
    <property type="project" value="UniProtKB-KW"/>
</dbReference>
<sequence length="173" mass="19839">MQSDINWGYYFNYEPETGKIFWKVSPKYGKVKAGDEAGSQSKRGYIYIWLNGKSYRANRIAWCMANPGEELSDTDEVDHINHVLIDNRAVNLRKVSRLQNNQNASRRKDNSSGVTGVYWNRKNQRWTAQIVVAGVYNFLGNHLSLFDAICARKSAEIFFGFHENHGSAQLNNI</sequence>
<keyword evidence="2" id="KW-0378">Hydrolase</keyword>
<name>A0A8E7FXP4_9CAUD</name>
<keyword evidence="2" id="KW-0255">Endonuclease</keyword>
<keyword evidence="3" id="KW-1185">Reference proteome</keyword>
<proteinExistence type="predicted"/>
<keyword evidence="2" id="KW-0540">Nuclease</keyword>
<organism evidence="2 3">
    <name type="scientific">Salmonella phage vB_STM-ZS</name>
    <dbReference type="NCBI Taxonomy" id="2834247"/>
    <lineage>
        <taxon>Viruses</taxon>
        <taxon>Duplodnaviria</taxon>
        <taxon>Heunggongvirae</taxon>
        <taxon>Uroviricota</taxon>
        <taxon>Caudoviricetes</taxon>
        <taxon>Sarkviridae</taxon>
        <taxon>Guernseyvirinae</taxon>
        <taxon>Cornellvirus</taxon>
        <taxon>Cornellvirus ZS</taxon>
    </lineage>
</organism>
<gene>
    <name evidence="2" type="ORF">ZS_22</name>
</gene>
<dbReference type="Pfam" id="PF13392">
    <property type="entry name" value="HNH_3"/>
    <property type="match status" value="1"/>
</dbReference>
<dbReference type="EMBL" id="MZ004649">
    <property type="protein sequence ID" value="QVW53687.1"/>
    <property type="molecule type" value="Genomic_DNA"/>
</dbReference>
<reference evidence="2" key="1">
    <citation type="submission" date="2021-04" db="EMBL/GenBank/DDBJ databases">
        <title>Characterization and Genome Analysis of a Novel Salmonella Phage vB_STM_ZS.</title>
        <authorList>
            <person name="Zhou Z."/>
            <person name="Zhang X."/>
            <person name="Liu M."/>
            <person name="Song J."/>
        </authorList>
    </citation>
    <scope>NUCLEOTIDE SEQUENCE</scope>
</reference>
<dbReference type="InterPro" id="IPR003615">
    <property type="entry name" value="HNH_nuc"/>
</dbReference>
<protein>
    <submittedName>
        <fullName evidence="2">HNH endonuclease</fullName>
    </submittedName>
</protein>
<feature type="domain" description="HNH nuclease" evidence="1">
    <location>
        <begin position="56"/>
        <end position="102"/>
    </location>
</feature>
<evidence type="ECO:0000259" key="1">
    <source>
        <dbReference type="Pfam" id="PF13392"/>
    </source>
</evidence>
<accession>A0A8E7FXP4</accession>
<evidence type="ECO:0000313" key="3">
    <source>
        <dbReference type="Proteomes" id="UP000676655"/>
    </source>
</evidence>